<evidence type="ECO:0000313" key="3">
    <source>
        <dbReference type="EMBL" id="NMN95714.1"/>
    </source>
</evidence>
<dbReference type="AlphaFoldDB" id="A0A848KEZ3"/>
<reference evidence="3 4" key="1">
    <citation type="submission" date="2019-05" db="EMBL/GenBank/DDBJ databases">
        <authorList>
            <person name="Lee S.D."/>
        </authorList>
    </citation>
    <scope>NUCLEOTIDE SEQUENCE [LARGE SCALE GENOMIC DNA]</scope>
    <source>
        <strain evidence="3 4">YC2-7</strain>
    </source>
</reference>
<dbReference type="Gene3D" id="3.40.50.620">
    <property type="entry name" value="HUPs"/>
    <property type="match status" value="1"/>
</dbReference>
<dbReference type="InterPro" id="IPR014729">
    <property type="entry name" value="Rossmann-like_a/b/a_fold"/>
</dbReference>
<feature type="domain" description="UspA" evidence="2">
    <location>
        <begin position="6"/>
        <end position="152"/>
    </location>
</feature>
<dbReference type="SUPFAM" id="SSF52402">
    <property type="entry name" value="Adenine nucleotide alpha hydrolases-like"/>
    <property type="match status" value="1"/>
</dbReference>
<dbReference type="EMBL" id="VCQU01000003">
    <property type="protein sequence ID" value="NMN95714.1"/>
    <property type="molecule type" value="Genomic_DNA"/>
</dbReference>
<name>A0A848KEZ3_9NOCA</name>
<protein>
    <submittedName>
        <fullName evidence="3">Universal stress protein</fullName>
    </submittedName>
</protein>
<evidence type="ECO:0000259" key="2">
    <source>
        <dbReference type="Pfam" id="PF00582"/>
    </source>
</evidence>
<organism evidence="3 4">
    <name type="scientific">Antrihabitans stalactiti</name>
    <dbReference type="NCBI Taxonomy" id="2584121"/>
    <lineage>
        <taxon>Bacteria</taxon>
        <taxon>Bacillati</taxon>
        <taxon>Actinomycetota</taxon>
        <taxon>Actinomycetes</taxon>
        <taxon>Mycobacteriales</taxon>
        <taxon>Nocardiaceae</taxon>
        <taxon>Antrihabitans</taxon>
    </lineage>
</organism>
<sequence>MACDVMLIAYDGSEHAKRAIQYAGRFLTADRAIVLTAWEPMVRQAARMSGLSGVMQPDWVPDEDVEDIAFTDAKATNAEGLELAKSAGLNAEPRCEECTSTIWNTIVATADELNVDLIVAGTRGATGIKALLHSSVADNVLKHCHRPVFLVPPVR</sequence>
<dbReference type="Proteomes" id="UP000535543">
    <property type="component" value="Unassembled WGS sequence"/>
</dbReference>
<comment type="similarity">
    <text evidence="1">Belongs to the universal stress protein A family.</text>
</comment>
<dbReference type="InterPro" id="IPR006015">
    <property type="entry name" value="Universal_stress_UspA"/>
</dbReference>
<proteinExistence type="inferred from homology"/>
<dbReference type="PANTHER" id="PTHR46268:SF6">
    <property type="entry name" value="UNIVERSAL STRESS PROTEIN UP12"/>
    <property type="match status" value="1"/>
</dbReference>
<reference evidence="3 4" key="2">
    <citation type="submission" date="2020-06" db="EMBL/GenBank/DDBJ databases">
        <title>Antribacter stalactiti gen. nov., sp. nov., a new member of the family Nacardiaceae isolated from a cave.</title>
        <authorList>
            <person name="Kim I.S."/>
        </authorList>
    </citation>
    <scope>NUCLEOTIDE SEQUENCE [LARGE SCALE GENOMIC DNA]</scope>
    <source>
        <strain evidence="3 4">YC2-7</strain>
    </source>
</reference>
<dbReference type="InterPro" id="IPR006016">
    <property type="entry name" value="UspA"/>
</dbReference>
<keyword evidence="4" id="KW-1185">Reference proteome</keyword>
<evidence type="ECO:0000256" key="1">
    <source>
        <dbReference type="ARBA" id="ARBA00008791"/>
    </source>
</evidence>
<dbReference type="Pfam" id="PF00582">
    <property type="entry name" value="Usp"/>
    <property type="match status" value="1"/>
</dbReference>
<dbReference type="RefSeq" id="WP_169586831.1">
    <property type="nucleotide sequence ID" value="NZ_VCQU01000003.1"/>
</dbReference>
<evidence type="ECO:0000313" key="4">
    <source>
        <dbReference type="Proteomes" id="UP000535543"/>
    </source>
</evidence>
<dbReference type="PRINTS" id="PR01438">
    <property type="entry name" value="UNVRSLSTRESS"/>
</dbReference>
<dbReference type="PANTHER" id="PTHR46268">
    <property type="entry name" value="STRESS RESPONSE PROTEIN NHAX"/>
    <property type="match status" value="1"/>
</dbReference>
<gene>
    <name evidence="3" type="ORF">FGL95_11785</name>
</gene>
<comment type="caution">
    <text evidence="3">The sequence shown here is derived from an EMBL/GenBank/DDBJ whole genome shotgun (WGS) entry which is preliminary data.</text>
</comment>
<dbReference type="CDD" id="cd00293">
    <property type="entry name" value="USP-like"/>
    <property type="match status" value="1"/>
</dbReference>
<accession>A0A848KEZ3</accession>